<sequence>MVRKSTRLSGGAISNSAHKRVASTTAAPSEHSKRSKVQKATPTKSQYFQDQDQANATDEVKQEGTTEESSDDEDAASAFEEVSGQSEASDLDEDDDNESTDSAEESTRRSSSSRKVSKAAGTVRQKAGSKTGLGPGTQVIIKKPKPRPAGSTPYLDDTIHPNTLLFLTDLKANNRREWLKLNDSDFRASEKDWHSFVETLSEKLSEVDDTIPELPIKDIIFRIYRDVRFSSDPTPYKPYFSAAWSRTGRKGPYAHYYVQVSPNESFVGGGLWHPDAGPTALMRQVIDQQPDRIKRVLLADDVRREFLKGAPKQENKVVKAFVASNAENALKTKPKGFDSNHKDLDLLRLRNYTLGRGLTDQELLGPSGLARIVELFRVLKPFVTLLNSIVMPDPEHEDDGSEHEGGSTTADDSGMEG</sequence>
<dbReference type="OrthoDB" id="2537769at2759"/>
<evidence type="ECO:0000313" key="2">
    <source>
        <dbReference type="EMBL" id="KAH9845941.1"/>
    </source>
</evidence>
<dbReference type="EMBL" id="RIBY02000001">
    <property type="protein sequence ID" value="KAH9845941.1"/>
    <property type="molecule type" value="Genomic_DNA"/>
</dbReference>
<evidence type="ECO:0000313" key="3">
    <source>
        <dbReference type="Proteomes" id="UP001138500"/>
    </source>
</evidence>
<feature type="compositionally biased region" description="Polar residues" evidence="1">
    <location>
        <begin position="12"/>
        <end position="27"/>
    </location>
</feature>
<protein>
    <submittedName>
        <fullName evidence="2">Protein fam92a1</fullName>
    </submittedName>
</protein>
<accession>A0A9W7T2I2</accession>
<organism evidence="2 3">
    <name type="scientific">Teratosphaeria destructans</name>
    <dbReference type="NCBI Taxonomy" id="418781"/>
    <lineage>
        <taxon>Eukaryota</taxon>
        <taxon>Fungi</taxon>
        <taxon>Dikarya</taxon>
        <taxon>Ascomycota</taxon>
        <taxon>Pezizomycotina</taxon>
        <taxon>Dothideomycetes</taxon>
        <taxon>Dothideomycetidae</taxon>
        <taxon>Mycosphaerellales</taxon>
        <taxon>Teratosphaeriaceae</taxon>
        <taxon>Teratosphaeria</taxon>
    </lineage>
</organism>
<dbReference type="InterPro" id="IPR012808">
    <property type="entry name" value="CHP02453"/>
</dbReference>
<reference evidence="2 3" key="2">
    <citation type="journal article" date="2021" name="Curr. Genet.">
        <title>Genetic response to nitrogen starvation in the aggressive Eucalyptus foliar pathogen Teratosphaeria destructans.</title>
        <authorList>
            <person name="Havenga M."/>
            <person name="Wingfield B.D."/>
            <person name="Wingfield M.J."/>
            <person name="Dreyer L.L."/>
            <person name="Roets F."/>
            <person name="Aylward J."/>
        </authorList>
    </citation>
    <scope>NUCLEOTIDE SEQUENCE [LARGE SCALE GENOMIC DNA]</scope>
    <source>
        <strain evidence="2">CMW44962</strain>
    </source>
</reference>
<feature type="compositionally biased region" description="Polar residues" evidence="1">
    <location>
        <begin position="38"/>
        <end position="56"/>
    </location>
</feature>
<evidence type="ECO:0000256" key="1">
    <source>
        <dbReference type="SAM" id="MobiDB-lite"/>
    </source>
</evidence>
<keyword evidence="3" id="KW-1185">Reference proteome</keyword>
<feature type="region of interest" description="Disordered" evidence="1">
    <location>
        <begin position="1"/>
        <end position="155"/>
    </location>
</feature>
<feature type="region of interest" description="Disordered" evidence="1">
    <location>
        <begin position="392"/>
        <end position="417"/>
    </location>
</feature>
<dbReference type="PANTHER" id="PTHR36452">
    <property type="entry name" value="CHROMOSOME 12, WHOLE GENOME SHOTGUN SEQUENCE"/>
    <property type="match status" value="1"/>
</dbReference>
<proteinExistence type="predicted"/>
<feature type="compositionally biased region" description="Acidic residues" evidence="1">
    <location>
        <begin position="65"/>
        <end position="75"/>
    </location>
</feature>
<feature type="compositionally biased region" description="Acidic residues" evidence="1">
    <location>
        <begin position="89"/>
        <end position="104"/>
    </location>
</feature>
<comment type="caution">
    <text evidence="2">The sequence shown here is derived from an EMBL/GenBank/DDBJ whole genome shotgun (WGS) entry which is preliminary data.</text>
</comment>
<name>A0A9W7T2I2_9PEZI</name>
<dbReference type="NCBIfam" id="TIGR02453">
    <property type="entry name" value="TIGR02453 family protein"/>
    <property type="match status" value="1"/>
</dbReference>
<dbReference type="AlphaFoldDB" id="A0A9W7T2I2"/>
<dbReference type="PANTHER" id="PTHR36452:SF1">
    <property type="entry name" value="DUF2461 DOMAIN-CONTAINING PROTEIN"/>
    <property type="match status" value="1"/>
</dbReference>
<dbReference type="Pfam" id="PF09365">
    <property type="entry name" value="DUF2461"/>
    <property type="match status" value="1"/>
</dbReference>
<dbReference type="Proteomes" id="UP001138500">
    <property type="component" value="Unassembled WGS sequence"/>
</dbReference>
<reference evidence="2 3" key="1">
    <citation type="journal article" date="2018" name="IMA Fungus">
        <title>IMA Genome-F 10: Nine draft genome sequences of Claviceps purpurea s.lat., including C. arundinis, C. humidiphila, and C. cf. spartinae, pseudomolecules for the pitch canker pathogen Fusarium circinatum, draft genome of Davidsoniella eucalypti, Grosmannia galeiformis, Quambalaria eucalypti, and Teratosphaeria destructans.</title>
        <authorList>
            <person name="Wingfield B.D."/>
            <person name="Liu M."/>
            <person name="Nguyen H.D."/>
            <person name="Lane F.A."/>
            <person name="Morgan S.W."/>
            <person name="De Vos L."/>
            <person name="Wilken P.M."/>
            <person name="Duong T.A."/>
            <person name="Aylward J."/>
            <person name="Coetzee M.P."/>
            <person name="Dadej K."/>
            <person name="De Beer Z.W."/>
            <person name="Findlay W."/>
            <person name="Havenga M."/>
            <person name="Kolarik M."/>
            <person name="Menzies J.G."/>
            <person name="Naidoo K."/>
            <person name="Pochopski O."/>
            <person name="Shoukouhi P."/>
            <person name="Santana Q.C."/>
            <person name="Seifert K.A."/>
            <person name="Soal N."/>
            <person name="Steenkamp E.T."/>
            <person name="Tatham C.T."/>
            <person name="van der Nest M.A."/>
            <person name="Wingfield M.J."/>
        </authorList>
    </citation>
    <scope>NUCLEOTIDE SEQUENCE [LARGE SCALE GENOMIC DNA]</scope>
    <source>
        <strain evidence="2">CMW44962</strain>
    </source>
</reference>
<gene>
    <name evidence="2" type="ORF">Tdes44962_MAKER00152</name>
</gene>